<dbReference type="CDD" id="cd03506">
    <property type="entry name" value="Delta6-FADS-like"/>
    <property type="match status" value="1"/>
</dbReference>
<dbReference type="Pfam" id="PF00487">
    <property type="entry name" value="FA_desaturase"/>
    <property type="match status" value="1"/>
</dbReference>
<proteinExistence type="inferred from homology"/>
<evidence type="ECO:0000259" key="3">
    <source>
        <dbReference type="Pfam" id="PF00487"/>
    </source>
</evidence>
<dbReference type="PANTHER" id="PTHR19353">
    <property type="entry name" value="FATTY ACID DESATURASE 2"/>
    <property type="match status" value="1"/>
</dbReference>
<feature type="transmembrane region" description="Helical" evidence="2">
    <location>
        <begin position="143"/>
        <end position="165"/>
    </location>
</feature>
<comment type="similarity">
    <text evidence="1">Belongs to the fatty acid desaturase type 1 family.</text>
</comment>
<feature type="transmembrane region" description="Helical" evidence="2">
    <location>
        <begin position="101"/>
        <end position="122"/>
    </location>
</feature>
<accession>A0ABD1YLD0</accession>
<feature type="domain" description="Fatty acid desaturase" evidence="3">
    <location>
        <begin position="5"/>
        <end position="270"/>
    </location>
</feature>
<evidence type="ECO:0000256" key="2">
    <source>
        <dbReference type="SAM" id="Phobius"/>
    </source>
</evidence>
<comment type="caution">
    <text evidence="4">The sequence shown here is derived from an EMBL/GenBank/DDBJ whole genome shotgun (WGS) entry which is preliminary data.</text>
</comment>
<dbReference type="InterPro" id="IPR005804">
    <property type="entry name" value="FA_desaturase_dom"/>
</dbReference>
<dbReference type="AlphaFoldDB" id="A0ABD1YLD0"/>
<evidence type="ECO:0000256" key="1">
    <source>
        <dbReference type="ARBA" id="ARBA00009295"/>
    </source>
</evidence>
<feature type="transmembrane region" description="Helical" evidence="2">
    <location>
        <begin position="171"/>
        <end position="188"/>
    </location>
</feature>
<reference evidence="4 5" key="1">
    <citation type="submission" date="2024-09" db="EMBL/GenBank/DDBJ databases">
        <title>Chromosome-scale assembly of Riccia fluitans.</title>
        <authorList>
            <person name="Paukszto L."/>
            <person name="Sawicki J."/>
            <person name="Karawczyk K."/>
            <person name="Piernik-Szablinska J."/>
            <person name="Szczecinska M."/>
            <person name="Mazdziarz M."/>
        </authorList>
    </citation>
    <scope>NUCLEOTIDE SEQUENCE [LARGE SCALE GENOMIC DNA]</scope>
    <source>
        <strain evidence="4">Rf_01</strain>
        <tissue evidence="4">Aerial parts of the thallus</tissue>
    </source>
</reference>
<dbReference type="PANTHER" id="PTHR19353:SF15">
    <property type="entry name" value="CYTOCHROME B5 HEME-BINDING DOMAIN-CONTAINING PROTEIN"/>
    <property type="match status" value="1"/>
</dbReference>
<dbReference type="InterPro" id="IPR012171">
    <property type="entry name" value="Fatty_acid_desaturase"/>
</dbReference>
<keyword evidence="2" id="KW-1133">Transmembrane helix</keyword>
<evidence type="ECO:0000313" key="4">
    <source>
        <dbReference type="EMBL" id="KAL2631564.1"/>
    </source>
</evidence>
<gene>
    <name evidence="4" type="ORF">R1flu_016250</name>
</gene>
<organism evidence="4 5">
    <name type="scientific">Riccia fluitans</name>
    <dbReference type="NCBI Taxonomy" id="41844"/>
    <lineage>
        <taxon>Eukaryota</taxon>
        <taxon>Viridiplantae</taxon>
        <taxon>Streptophyta</taxon>
        <taxon>Embryophyta</taxon>
        <taxon>Marchantiophyta</taxon>
        <taxon>Marchantiopsida</taxon>
        <taxon>Marchantiidae</taxon>
        <taxon>Marchantiales</taxon>
        <taxon>Ricciaceae</taxon>
        <taxon>Riccia</taxon>
    </lineage>
</organism>
<dbReference type="Proteomes" id="UP001605036">
    <property type="component" value="Unassembled WGS sequence"/>
</dbReference>
<protein>
    <recommendedName>
        <fullName evidence="3">Fatty acid desaturase domain-containing protein</fullName>
    </recommendedName>
</protein>
<name>A0ABD1YLD0_9MARC</name>
<keyword evidence="5" id="KW-1185">Reference proteome</keyword>
<keyword evidence="2" id="KW-0472">Membrane</keyword>
<keyword evidence="2" id="KW-0812">Transmembrane</keyword>
<evidence type="ECO:0000313" key="5">
    <source>
        <dbReference type="Proteomes" id="UP001605036"/>
    </source>
</evidence>
<dbReference type="EMBL" id="JBHFFA010000004">
    <property type="protein sequence ID" value="KAL2631564.1"/>
    <property type="molecule type" value="Genomic_DNA"/>
</dbReference>
<sequence length="294" mass="34788">MRGDWFALIAAPLFFWILGVNTFHDAAHFSLHKNWKVNRFVPYLFPILTSPLAWYHQHNIGHHSYTNVSHRDPELAHFTFWKREHKSVKWRPAHEKQRSPWFLLFWWTVAVEIAFATMNDLWMIKDKVYNECVPMKALSRRRLLCHCLGRVIGAGFLFVWPFFFFDTWTRVIIFAVVPYVIVSNLFMVNTQINHLTTDTAHAGDEDWFKHQVVTAQDFGVKSKFCFFLSGGLNLQVTHHLFPTVNHCHLHKLQPIVALLCDKYSVKYKTYSGYFDAIRAHHDHVVRMSYNDDEH</sequence>